<reference evidence="2" key="1">
    <citation type="submission" date="2021-11" db="EMBL/GenBank/DDBJ databases">
        <authorList>
            <person name="Schell T."/>
        </authorList>
    </citation>
    <scope>NUCLEOTIDE SEQUENCE</scope>
    <source>
        <strain evidence="2">M5</strain>
    </source>
</reference>
<name>A0A8J2RJ16_9CRUS</name>
<evidence type="ECO:0000313" key="2">
    <source>
        <dbReference type="EMBL" id="CAH0103136.1"/>
    </source>
</evidence>
<evidence type="ECO:0008006" key="4">
    <source>
        <dbReference type="Google" id="ProtNLM"/>
    </source>
</evidence>
<protein>
    <recommendedName>
        <fullName evidence="4">RxLR effector protein</fullName>
    </recommendedName>
</protein>
<feature type="signal peptide" evidence="1">
    <location>
        <begin position="1"/>
        <end position="25"/>
    </location>
</feature>
<comment type="caution">
    <text evidence="2">The sequence shown here is derived from an EMBL/GenBank/DDBJ whole genome shotgun (WGS) entry which is preliminary data.</text>
</comment>
<dbReference type="EMBL" id="CAKKLH010000101">
    <property type="protein sequence ID" value="CAH0103136.1"/>
    <property type="molecule type" value="Genomic_DNA"/>
</dbReference>
<evidence type="ECO:0000256" key="1">
    <source>
        <dbReference type="SAM" id="SignalP"/>
    </source>
</evidence>
<keyword evidence="1" id="KW-0732">Signal</keyword>
<dbReference type="AlphaFoldDB" id="A0A8J2RJ16"/>
<keyword evidence="3" id="KW-1185">Reference proteome</keyword>
<proteinExistence type="predicted"/>
<dbReference type="Proteomes" id="UP000789390">
    <property type="component" value="Unassembled WGS sequence"/>
</dbReference>
<sequence>MKSVNRIFLPSFVVVGLLFSQHVSCLIPRSTTTIKSVVVSAEKVATIDEGTEALVTNLRGLGADLKKSIDLKDQQLTNNLVSDIKGVWQRIIDKLKPDLYEDLIFYTARLLFLAKYATATASLRTRLSSNANAFPLAKRNTAQKIKLLSTDRTTKVFVAQKPVRNPIVKLDFNNYGGVVSLPRPLPKIG</sequence>
<feature type="chain" id="PRO_5035170799" description="RxLR effector protein" evidence="1">
    <location>
        <begin position="26"/>
        <end position="189"/>
    </location>
</feature>
<accession>A0A8J2RJ16</accession>
<gene>
    <name evidence="2" type="ORF">DGAL_LOCUS5670</name>
</gene>
<evidence type="ECO:0000313" key="3">
    <source>
        <dbReference type="Proteomes" id="UP000789390"/>
    </source>
</evidence>
<organism evidence="2 3">
    <name type="scientific">Daphnia galeata</name>
    <dbReference type="NCBI Taxonomy" id="27404"/>
    <lineage>
        <taxon>Eukaryota</taxon>
        <taxon>Metazoa</taxon>
        <taxon>Ecdysozoa</taxon>
        <taxon>Arthropoda</taxon>
        <taxon>Crustacea</taxon>
        <taxon>Branchiopoda</taxon>
        <taxon>Diplostraca</taxon>
        <taxon>Cladocera</taxon>
        <taxon>Anomopoda</taxon>
        <taxon>Daphniidae</taxon>
        <taxon>Daphnia</taxon>
    </lineage>
</organism>
<dbReference type="OrthoDB" id="6358526at2759"/>